<dbReference type="KEGG" id="pme:NATL1_11851"/>
<sequence>MYSERKVMYTSLFDTFFSDSLIAPARTVYVVSDSQLEELKRNQRQEELDNIEDSRKRLEESYQARIKVLDDRQNELKEELKALSPTKVKAALNKK</sequence>
<proteinExistence type="predicted"/>
<dbReference type="RefSeq" id="WP_011294565.1">
    <property type="nucleotide sequence ID" value="NC_008819.1"/>
</dbReference>
<name>A2C2N3_PROM1</name>
<evidence type="ECO:0000313" key="3">
    <source>
        <dbReference type="Proteomes" id="UP000002592"/>
    </source>
</evidence>
<evidence type="ECO:0000313" key="2">
    <source>
        <dbReference type="EMBL" id="ABM75743.1"/>
    </source>
</evidence>
<reference evidence="3" key="1">
    <citation type="journal article" date="2007" name="PLoS Genet.">
        <title>Patterns and implications of gene gain and loss in the evolution of Prochlorococcus.</title>
        <authorList>
            <person name="Kettler G.C."/>
            <person name="Martiny A.C."/>
            <person name="Huang K."/>
            <person name="Zucker J."/>
            <person name="Coleman M.L."/>
            <person name="Rodrigue S."/>
            <person name="Chen F."/>
            <person name="Lapidus A."/>
            <person name="Ferriera S."/>
            <person name="Johnson J."/>
            <person name="Steglich C."/>
            <person name="Church G.M."/>
            <person name="Richardson P."/>
            <person name="Chisholm S.W."/>
        </authorList>
    </citation>
    <scope>NUCLEOTIDE SEQUENCE [LARGE SCALE GENOMIC DNA]</scope>
    <source>
        <strain evidence="3">NATL1A</strain>
    </source>
</reference>
<feature type="coiled-coil region" evidence="1">
    <location>
        <begin position="41"/>
        <end position="79"/>
    </location>
</feature>
<dbReference type="HOGENOM" id="CLU_167571_0_0_3"/>
<evidence type="ECO:0000256" key="1">
    <source>
        <dbReference type="SAM" id="Coils"/>
    </source>
</evidence>
<gene>
    <name evidence="2" type="ordered locus">NATL1_11851</name>
</gene>
<keyword evidence="1" id="KW-0175">Coiled coil</keyword>
<dbReference type="eggNOG" id="ENOG50320M9">
    <property type="taxonomic scope" value="Bacteria"/>
</dbReference>
<organism evidence="2 3">
    <name type="scientific">Prochlorococcus marinus (strain NATL1A)</name>
    <dbReference type="NCBI Taxonomy" id="167555"/>
    <lineage>
        <taxon>Bacteria</taxon>
        <taxon>Bacillati</taxon>
        <taxon>Cyanobacteriota</taxon>
        <taxon>Cyanophyceae</taxon>
        <taxon>Synechococcales</taxon>
        <taxon>Prochlorococcaceae</taxon>
        <taxon>Prochlorococcus</taxon>
    </lineage>
</organism>
<protein>
    <submittedName>
        <fullName evidence="2">Uncharacterized protein</fullName>
    </submittedName>
</protein>
<dbReference type="EMBL" id="CP000553">
    <property type="protein sequence ID" value="ABM75743.1"/>
    <property type="molecule type" value="Genomic_DNA"/>
</dbReference>
<dbReference type="AlphaFoldDB" id="A2C2N3"/>
<dbReference type="Proteomes" id="UP000002592">
    <property type="component" value="Chromosome"/>
</dbReference>
<accession>A2C2N3</accession>